<comment type="similarity">
    <text evidence="1">Belongs to the acetyltransferase family. GNAT subfamily.</text>
</comment>
<dbReference type="InterPro" id="IPR016181">
    <property type="entry name" value="Acyl_CoA_acyltransferase"/>
</dbReference>
<keyword evidence="2" id="KW-0808">Transferase</keyword>
<feature type="domain" description="N-acetyltransferase" evidence="5">
    <location>
        <begin position="14"/>
        <end position="189"/>
    </location>
</feature>
<dbReference type="OrthoDB" id="5043642at2759"/>
<name>A0A9P4M5C7_9PEZI</name>
<accession>A0A9P4M5C7</accession>
<dbReference type="EMBL" id="ML978126">
    <property type="protein sequence ID" value="KAF2098621.1"/>
    <property type="molecule type" value="Genomic_DNA"/>
</dbReference>
<dbReference type="InterPro" id="IPR000182">
    <property type="entry name" value="GNAT_dom"/>
</dbReference>
<evidence type="ECO:0000256" key="2">
    <source>
        <dbReference type="ARBA" id="ARBA00022679"/>
    </source>
</evidence>
<comment type="caution">
    <text evidence="6">The sequence shown here is derived from an EMBL/GenBank/DDBJ whole genome shotgun (WGS) entry which is preliminary data.</text>
</comment>
<evidence type="ECO:0000313" key="6">
    <source>
        <dbReference type="EMBL" id="KAF2098621.1"/>
    </source>
</evidence>
<reference evidence="6" key="1">
    <citation type="journal article" date="2020" name="Stud. Mycol.">
        <title>101 Dothideomycetes genomes: a test case for predicting lifestyles and emergence of pathogens.</title>
        <authorList>
            <person name="Haridas S."/>
            <person name="Albert R."/>
            <person name="Binder M."/>
            <person name="Bloem J."/>
            <person name="Labutti K."/>
            <person name="Salamov A."/>
            <person name="Andreopoulos B."/>
            <person name="Baker S."/>
            <person name="Barry K."/>
            <person name="Bills G."/>
            <person name="Bluhm B."/>
            <person name="Cannon C."/>
            <person name="Castanera R."/>
            <person name="Culley D."/>
            <person name="Daum C."/>
            <person name="Ezra D."/>
            <person name="Gonzalez J."/>
            <person name="Henrissat B."/>
            <person name="Kuo A."/>
            <person name="Liang C."/>
            <person name="Lipzen A."/>
            <person name="Lutzoni F."/>
            <person name="Magnuson J."/>
            <person name="Mondo S."/>
            <person name="Nolan M."/>
            <person name="Ohm R."/>
            <person name="Pangilinan J."/>
            <person name="Park H.-J."/>
            <person name="Ramirez L."/>
            <person name="Alfaro M."/>
            <person name="Sun H."/>
            <person name="Tritt A."/>
            <person name="Yoshinaga Y."/>
            <person name="Zwiers L.-H."/>
            <person name="Turgeon B."/>
            <person name="Goodwin S."/>
            <person name="Spatafora J."/>
            <person name="Crous P."/>
            <person name="Grigoriev I."/>
        </authorList>
    </citation>
    <scope>NUCLEOTIDE SEQUENCE</scope>
    <source>
        <strain evidence="6">CBS 133067</strain>
    </source>
</reference>
<dbReference type="Gene3D" id="3.40.630.30">
    <property type="match status" value="1"/>
</dbReference>
<dbReference type="AlphaFoldDB" id="A0A9P4M5C7"/>
<keyword evidence="4" id="KW-0812">Transmembrane</keyword>
<evidence type="ECO:0000313" key="7">
    <source>
        <dbReference type="Proteomes" id="UP000799772"/>
    </source>
</evidence>
<dbReference type="Pfam" id="PF13302">
    <property type="entry name" value="Acetyltransf_3"/>
    <property type="match status" value="1"/>
</dbReference>
<gene>
    <name evidence="6" type="ORF">NA57DRAFT_75859</name>
</gene>
<keyword evidence="3" id="KW-0012">Acyltransferase</keyword>
<dbReference type="SUPFAM" id="SSF55729">
    <property type="entry name" value="Acyl-CoA N-acyltransferases (Nat)"/>
    <property type="match status" value="1"/>
</dbReference>
<dbReference type="InterPro" id="IPR039135">
    <property type="entry name" value="NAT9-like"/>
</dbReference>
<protein>
    <recommendedName>
        <fullName evidence="5">N-acetyltransferase domain-containing protein</fullName>
    </recommendedName>
</protein>
<keyword evidence="4" id="KW-1133">Transmembrane helix</keyword>
<dbReference type="PANTHER" id="PTHR13256">
    <property type="entry name" value="N-ACETYLTRANSFERASE 9"/>
    <property type="match status" value="1"/>
</dbReference>
<organism evidence="6 7">
    <name type="scientific">Rhizodiscina lignyota</name>
    <dbReference type="NCBI Taxonomy" id="1504668"/>
    <lineage>
        <taxon>Eukaryota</taxon>
        <taxon>Fungi</taxon>
        <taxon>Dikarya</taxon>
        <taxon>Ascomycota</taxon>
        <taxon>Pezizomycotina</taxon>
        <taxon>Dothideomycetes</taxon>
        <taxon>Pleosporomycetidae</taxon>
        <taxon>Aulographales</taxon>
        <taxon>Rhizodiscinaceae</taxon>
        <taxon>Rhizodiscina</taxon>
    </lineage>
</organism>
<evidence type="ECO:0000256" key="1">
    <source>
        <dbReference type="ARBA" id="ARBA00009342"/>
    </source>
</evidence>
<evidence type="ECO:0000256" key="4">
    <source>
        <dbReference type="SAM" id="Phobius"/>
    </source>
</evidence>
<dbReference type="Proteomes" id="UP000799772">
    <property type="component" value="Unassembled WGS sequence"/>
</dbReference>
<dbReference type="PANTHER" id="PTHR13256:SF16">
    <property type="entry name" value="ALPHA_BETA-TUBULIN-N-ACETYLTRANSFERASE 9"/>
    <property type="match status" value="1"/>
</dbReference>
<feature type="transmembrane region" description="Helical" evidence="4">
    <location>
        <begin position="128"/>
        <end position="149"/>
    </location>
</feature>
<keyword evidence="7" id="KW-1185">Reference proteome</keyword>
<evidence type="ECO:0000259" key="5">
    <source>
        <dbReference type="Pfam" id="PF13302"/>
    </source>
</evidence>
<sequence>MRINEHTAIITKKVLLVPYETHHVPKYHEWMQDEELREATASEPLTLEEEYAMQRSWREDKDKLTFIACLPSSNSNSTDRHIGQVDHENMIGDVNLFLSYDDTEGSDPSHIIGELEIMVARKDLHAKGYGRTILLTFLWYVLIYTHGILQEFKSNQTNETASLAFKMLRVRIGSSNEKSIRLFETLGFHKIADAPNYFGEWELQWQSGDEQIAKMMEKVNSQVGILDLRKYCPEEHG</sequence>
<proteinExistence type="inferred from homology"/>
<keyword evidence="4" id="KW-0472">Membrane</keyword>
<dbReference type="GO" id="GO:0008080">
    <property type="term" value="F:N-acetyltransferase activity"/>
    <property type="evidence" value="ECO:0007669"/>
    <property type="project" value="InterPro"/>
</dbReference>
<evidence type="ECO:0000256" key="3">
    <source>
        <dbReference type="ARBA" id="ARBA00023315"/>
    </source>
</evidence>